<accession>A0ABU2KW73</accession>
<name>A0ABU2KW73_9ACTN</name>
<dbReference type="RefSeq" id="WP_311546032.1">
    <property type="nucleotide sequence ID" value="NZ_JAVREK010000016.1"/>
</dbReference>
<reference evidence="2" key="1">
    <citation type="submission" date="2023-07" db="EMBL/GenBank/DDBJ databases">
        <title>30 novel species of actinomycetes from the DSMZ collection.</title>
        <authorList>
            <person name="Nouioui I."/>
        </authorList>
    </citation>
    <scope>NUCLEOTIDE SEQUENCE [LARGE SCALE GENOMIC DNA]</scope>
    <source>
        <strain evidence="2">DSM 45055</strain>
    </source>
</reference>
<keyword evidence="2" id="KW-1185">Reference proteome</keyword>
<dbReference type="SUPFAM" id="SSF56112">
    <property type="entry name" value="Protein kinase-like (PK-like)"/>
    <property type="match status" value="1"/>
</dbReference>
<dbReference type="Proteomes" id="UP001183226">
    <property type="component" value="Unassembled WGS sequence"/>
</dbReference>
<protein>
    <submittedName>
        <fullName evidence="1">Aminoglycoside phosphotransferase</fullName>
    </submittedName>
</protein>
<dbReference type="EMBL" id="JAVREK010000016">
    <property type="protein sequence ID" value="MDT0303542.1"/>
    <property type="molecule type" value="Genomic_DNA"/>
</dbReference>
<comment type="caution">
    <text evidence="1">The sequence shown here is derived from an EMBL/GenBank/DDBJ whole genome shotgun (WGS) entry which is preliminary data.</text>
</comment>
<organism evidence="1 2">
    <name type="scientific">Streptomonospora wellingtoniae</name>
    <dbReference type="NCBI Taxonomy" id="3075544"/>
    <lineage>
        <taxon>Bacteria</taxon>
        <taxon>Bacillati</taxon>
        <taxon>Actinomycetota</taxon>
        <taxon>Actinomycetes</taxon>
        <taxon>Streptosporangiales</taxon>
        <taxon>Nocardiopsidaceae</taxon>
        <taxon>Streptomonospora</taxon>
    </lineage>
</organism>
<sequence length="293" mass="31757">MPPSQDTSTPPRSMDDLSSVDLDDVLHQARTRLGRDLVGAAAHYGRVNGTAGFRTDAGTWVRLSWRRNTRLDPSAWLGTEAAAAAISDSVPRPGWIAAATWSDPDRGVVWRAEETTLAPAPALSTTGEITTDTPLHGQWWNALVTALEALAAHTTDRTALDHAHLTRRIHEVYGTRIDSRIPDNEWACAHGDLGYANLTGPELMLLDWESWGMAPIGWDAACLWSASLRVPHIADEVLQRFEAALSTRSGRLCRLLLCANVAHATRRLGRELPATGAAAAAAETLLDDLARTP</sequence>
<evidence type="ECO:0000313" key="2">
    <source>
        <dbReference type="Proteomes" id="UP001183226"/>
    </source>
</evidence>
<evidence type="ECO:0000313" key="1">
    <source>
        <dbReference type="EMBL" id="MDT0303542.1"/>
    </source>
</evidence>
<dbReference type="InterPro" id="IPR011009">
    <property type="entry name" value="Kinase-like_dom_sf"/>
</dbReference>
<proteinExistence type="predicted"/>
<gene>
    <name evidence="1" type="ORF">RM446_15600</name>
</gene>